<evidence type="ECO:0000256" key="1">
    <source>
        <dbReference type="SAM" id="SignalP"/>
    </source>
</evidence>
<dbReference type="OMA" id="AYHDKNW"/>
<feature type="domain" description="Diels-Alderase N-terminal" evidence="2">
    <location>
        <begin position="53"/>
        <end position="254"/>
    </location>
</feature>
<dbReference type="HOGENOM" id="CLU_051719_1_0_1"/>
<dbReference type="Pfam" id="PF25581">
    <property type="entry name" value="AsqO_C"/>
    <property type="match status" value="1"/>
</dbReference>
<gene>
    <name evidence="4" type="ORF">DOTSEDRAFT_75627</name>
</gene>
<sequence>MTRTTALALACLTTRHLYALAAPASNPAPAYSLEGAPSSEWPIDYSTSLRHWDKSISNQTSIIQKVYPGYGLDAPRVTPINGTSSDWWYFHVFSLNGDGDVSSVNFNFYTTSPGGYPLLQNNATKLDLEIFGSFPNGTSYWANEYPDTAEVFTAGGSSKGRWGSYGSWTSSPDAKYWQLDFDMPSSELTGSVKIYSNGAPPHLACGPAVAGVQQEFMPHLWWSNALADGNAEVELTYKGENLSFYGVGYHDKTWGDQNFYKSVASWYWAQGRVGPYSIVFYDSRDRAGNEYAISYIAKDGEMITSTCVPKSVIARPWGGDSTYPPTMNSSSPLGLTVDFDVDGKNFHVNFTTYGTITANSRYTRWLASSAGGFEGEEVYNGTVVWEVVKLE</sequence>
<dbReference type="STRING" id="675120.M2XHR4"/>
<dbReference type="AlphaFoldDB" id="M2XHR4"/>
<dbReference type="Pfam" id="PF24137">
    <property type="entry name" value="DA_N"/>
    <property type="match status" value="1"/>
</dbReference>
<evidence type="ECO:0000259" key="2">
    <source>
        <dbReference type="Pfam" id="PF24137"/>
    </source>
</evidence>
<reference evidence="5" key="1">
    <citation type="journal article" date="2012" name="PLoS Genet.">
        <title>The genomes of the fungal plant pathogens Cladosporium fulvum and Dothistroma septosporum reveal adaptation to different hosts and lifestyles but also signatures of common ancestry.</title>
        <authorList>
            <person name="de Wit P.J.G.M."/>
            <person name="van der Burgt A."/>
            <person name="Oekmen B."/>
            <person name="Stergiopoulos I."/>
            <person name="Abd-Elsalam K.A."/>
            <person name="Aerts A.L."/>
            <person name="Bahkali A.H."/>
            <person name="Beenen H.G."/>
            <person name="Chettri P."/>
            <person name="Cox M.P."/>
            <person name="Datema E."/>
            <person name="de Vries R.P."/>
            <person name="Dhillon B."/>
            <person name="Ganley A.R."/>
            <person name="Griffiths S.A."/>
            <person name="Guo Y."/>
            <person name="Hamelin R.C."/>
            <person name="Henrissat B."/>
            <person name="Kabir M.S."/>
            <person name="Jashni M.K."/>
            <person name="Kema G."/>
            <person name="Klaubauf S."/>
            <person name="Lapidus A."/>
            <person name="Levasseur A."/>
            <person name="Lindquist E."/>
            <person name="Mehrabi R."/>
            <person name="Ohm R.A."/>
            <person name="Owen T.J."/>
            <person name="Salamov A."/>
            <person name="Schwelm A."/>
            <person name="Schijlen E."/>
            <person name="Sun H."/>
            <person name="van den Burg H.A."/>
            <person name="van Ham R.C.H.J."/>
            <person name="Zhang S."/>
            <person name="Goodwin S.B."/>
            <person name="Grigoriev I.V."/>
            <person name="Collemare J."/>
            <person name="Bradshaw R.E."/>
        </authorList>
    </citation>
    <scope>NUCLEOTIDE SEQUENCE [LARGE SCALE GENOMIC DNA]</scope>
    <source>
        <strain evidence="5">NZE10 / CBS 128990</strain>
    </source>
</reference>
<dbReference type="SUPFAM" id="SSF159245">
    <property type="entry name" value="AttH-like"/>
    <property type="match status" value="1"/>
</dbReference>
<dbReference type="InterPro" id="IPR056402">
    <property type="entry name" value="DA_N"/>
</dbReference>
<feature type="signal peptide" evidence="1">
    <location>
        <begin position="1"/>
        <end position="21"/>
    </location>
</feature>
<keyword evidence="1" id="KW-0732">Signal</keyword>
<protein>
    <submittedName>
        <fullName evidence="4">Uncharacterized protein</fullName>
    </submittedName>
</protein>
<evidence type="ECO:0000259" key="3">
    <source>
        <dbReference type="Pfam" id="PF25581"/>
    </source>
</evidence>
<dbReference type="EMBL" id="KB446546">
    <property type="protein sequence ID" value="EME38992.1"/>
    <property type="molecule type" value="Genomic_DNA"/>
</dbReference>
<feature type="domain" description="AsqO/PenF-like C-terminal" evidence="3">
    <location>
        <begin position="261"/>
        <end position="388"/>
    </location>
</feature>
<evidence type="ECO:0000313" key="4">
    <source>
        <dbReference type="EMBL" id="EME38992.1"/>
    </source>
</evidence>
<proteinExistence type="predicted"/>
<keyword evidence="5" id="KW-1185">Reference proteome</keyword>
<organism evidence="4 5">
    <name type="scientific">Dothistroma septosporum (strain NZE10 / CBS 128990)</name>
    <name type="common">Red band needle blight fungus</name>
    <name type="synonym">Mycosphaerella pini</name>
    <dbReference type="NCBI Taxonomy" id="675120"/>
    <lineage>
        <taxon>Eukaryota</taxon>
        <taxon>Fungi</taxon>
        <taxon>Dikarya</taxon>
        <taxon>Ascomycota</taxon>
        <taxon>Pezizomycotina</taxon>
        <taxon>Dothideomycetes</taxon>
        <taxon>Dothideomycetidae</taxon>
        <taxon>Mycosphaerellales</taxon>
        <taxon>Mycosphaerellaceae</taxon>
        <taxon>Dothistroma</taxon>
    </lineage>
</organism>
<feature type="chain" id="PRO_5004029253" evidence="1">
    <location>
        <begin position="22"/>
        <end position="391"/>
    </location>
</feature>
<dbReference type="eggNOG" id="ENOG502SMYB">
    <property type="taxonomic scope" value="Eukaryota"/>
</dbReference>
<dbReference type="OrthoDB" id="3942400at2759"/>
<dbReference type="InterPro" id="IPR057722">
    <property type="entry name" value="AsqO/PenF-like_C"/>
</dbReference>
<dbReference type="Proteomes" id="UP000016933">
    <property type="component" value="Unassembled WGS sequence"/>
</dbReference>
<accession>M2XHR4</accession>
<name>M2XHR4_DOTSN</name>
<evidence type="ECO:0000313" key="5">
    <source>
        <dbReference type="Proteomes" id="UP000016933"/>
    </source>
</evidence>
<reference evidence="4 5" key="2">
    <citation type="journal article" date="2012" name="PLoS Pathog.">
        <title>Diverse lifestyles and strategies of plant pathogenesis encoded in the genomes of eighteen Dothideomycetes fungi.</title>
        <authorList>
            <person name="Ohm R.A."/>
            <person name="Feau N."/>
            <person name="Henrissat B."/>
            <person name="Schoch C.L."/>
            <person name="Horwitz B.A."/>
            <person name="Barry K.W."/>
            <person name="Condon B.J."/>
            <person name="Copeland A.C."/>
            <person name="Dhillon B."/>
            <person name="Glaser F."/>
            <person name="Hesse C.N."/>
            <person name="Kosti I."/>
            <person name="LaButti K."/>
            <person name="Lindquist E.A."/>
            <person name="Lucas S."/>
            <person name="Salamov A.A."/>
            <person name="Bradshaw R.E."/>
            <person name="Ciuffetti L."/>
            <person name="Hamelin R.C."/>
            <person name="Kema G.H.J."/>
            <person name="Lawrence C."/>
            <person name="Scott J.A."/>
            <person name="Spatafora J.W."/>
            <person name="Turgeon B.G."/>
            <person name="de Wit P.J.G.M."/>
            <person name="Zhong S."/>
            <person name="Goodwin S.B."/>
            <person name="Grigoriev I.V."/>
        </authorList>
    </citation>
    <scope>NUCLEOTIDE SEQUENCE [LARGE SCALE GENOMIC DNA]</scope>
    <source>
        <strain evidence="5">NZE10 / CBS 128990</strain>
    </source>
</reference>